<organism evidence="2 3">
    <name type="scientific">Senna tora</name>
    <dbReference type="NCBI Taxonomy" id="362788"/>
    <lineage>
        <taxon>Eukaryota</taxon>
        <taxon>Viridiplantae</taxon>
        <taxon>Streptophyta</taxon>
        <taxon>Embryophyta</taxon>
        <taxon>Tracheophyta</taxon>
        <taxon>Spermatophyta</taxon>
        <taxon>Magnoliopsida</taxon>
        <taxon>eudicotyledons</taxon>
        <taxon>Gunneridae</taxon>
        <taxon>Pentapetalae</taxon>
        <taxon>rosids</taxon>
        <taxon>fabids</taxon>
        <taxon>Fabales</taxon>
        <taxon>Fabaceae</taxon>
        <taxon>Caesalpinioideae</taxon>
        <taxon>Cassia clade</taxon>
        <taxon>Senna</taxon>
    </lineage>
</organism>
<reference evidence="2" key="1">
    <citation type="submission" date="2020-09" db="EMBL/GenBank/DDBJ databases">
        <title>Genome-Enabled Discovery of Anthraquinone Biosynthesis in Senna tora.</title>
        <authorList>
            <person name="Kang S.-H."/>
            <person name="Pandey R.P."/>
            <person name="Lee C.-M."/>
            <person name="Sim J.-S."/>
            <person name="Jeong J.-T."/>
            <person name="Choi B.-S."/>
            <person name="Jung M."/>
            <person name="Ginzburg D."/>
            <person name="Zhao K."/>
            <person name="Won S.Y."/>
            <person name="Oh T.-J."/>
            <person name="Yu Y."/>
            <person name="Kim N.-H."/>
            <person name="Lee O.R."/>
            <person name="Lee T.-H."/>
            <person name="Bashyal P."/>
            <person name="Kim T.-S."/>
            <person name="Lee W.-H."/>
            <person name="Kawkins C."/>
            <person name="Kim C.-K."/>
            <person name="Kim J.S."/>
            <person name="Ahn B.O."/>
            <person name="Rhee S.Y."/>
            <person name="Sohng J.K."/>
        </authorList>
    </citation>
    <scope>NUCLEOTIDE SEQUENCE</scope>
    <source>
        <tissue evidence="2">Leaf</tissue>
    </source>
</reference>
<comment type="caution">
    <text evidence="2">The sequence shown here is derived from an EMBL/GenBank/DDBJ whole genome shotgun (WGS) entry which is preliminary data.</text>
</comment>
<gene>
    <name evidence="2" type="ORF">G2W53_019737</name>
</gene>
<feature type="compositionally biased region" description="Basic residues" evidence="1">
    <location>
        <begin position="7"/>
        <end position="17"/>
    </location>
</feature>
<sequence>MEALKERRARKKKKKKSGGVGRNVMIGKECGRSESFRAKEGEVVNLS</sequence>
<dbReference type="EMBL" id="JAAIUW010000006">
    <property type="protein sequence ID" value="KAF7828573.1"/>
    <property type="molecule type" value="Genomic_DNA"/>
</dbReference>
<proteinExistence type="predicted"/>
<name>A0A834WPG6_9FABA</name>
<accession>A0A834WPG6</accession>
<evidence type="ECO:0000256" key="1">
    <source>
        <dbReference type="SAM" id="MobiDB-lite"/>
    </source>
</evidence>
<feature type="region of interest" description="Disordered" evidence="1">
    <location>
        <begin position="1"/>
        <end position="24"/>
    </location>
</feature>
<dbReference type="Proteomes" id="UP000634136">
    <property type="component" value="Unassembled WGS sequence"/>
</dbReference>
<keyword evidence="3" id="KW-1185">Reference proteome</keyword>
<protein>
    <submittedName>
        <fullName evidence="2">Uncharacterized protein</fullName>
    </submittedName>
</protein>
<evidence type="ECO:0000313" key="2">
    <source>
        <dbReference type="EMBL" id="KAF7828573.1"/>
    </source>
</evidence>
<evidence type="ECO:0000313" key="3">
    <source>
        <dbReference type="Proteomes" id="UP000634136"/>
    </source>
</evidence>
<dbReference type="AlphaFoldDB" id="A0A834WPG6"/>